<keyword evidence="6 10" id="KW-1133">Transmembrane helix</keyword>
<evidence type="ECO:0000313" key="14">
    <source>
        <dbReference type="EMBL" id="MCC3299725.1"/>
    </source>
</evidence>
<dbReference type="NCBIfam" id="TIGR00967">
    <property type="entry name" value="3a0501s007"/>
    <property type="match status" value="1"/>
</dbReference>
<evidence type="ECO:0000256" key="2">
    <source>
        <dbReference type="ARBA" id="ARBA00005751"/>
    </source>
</evidence>
<dbReference type="PIRSF" id="PIRSF004557">
    <property type="entry name" value="SecY"/>
    <property type="match status" value="1"/>
</dbReference>
<feature type="transmembrane region" description="Helical" evidence="10">
    <location>
        <begin position="372"/>
        <end position="394"/>
    </location>
</feature>
<dbReference type="RefSeq" id="WP_227897711.1">
    <property type="nucleotide sequence ID" value="NZ_CP099467.1"/>
</dbReference>
<protein>
    <recommendedName>
        <fullName evidence="9 10">Protein translocase subunit SecY</fullName>
    </recommendedName>
</protein>
<comment type="caution">
    <text evidence="10">Lacks conserved residue(s) required for the propagation of feature annotation.</text>
</comment>
<dbReference type="SUPFAM" id="SSF103491">
    <property type="entry name" value="Preprotein translocase SecY subunit"/>
    <property type="match status" value="1"/>
</dbReference>
<accession>A0A9X1SDJ7</accession>
<dbReference type="InterPro" id="IPR026593">
    <property type="entry name" value="SecY"/>
</dbReference>
<dbReference type="AlphaFoldDB" id="A0A9X1SDJ7"/>
<comment type="function">
    <text evidence="10 11">The central subunit of the protein translocation channel SecYEG. Consists of two halves formed by TMs 1-5 and 6-10. These two domains form a lateral gate at the front which open onto the bilayer between TMs 2 and 7, and are clamped together by SecE at the back. The channel is closed by both a pore ring composed of hydrophobic SecY resides and a short helix (helix 2A) on the extracellular side of the membrane which forms a plug. The plug probably moves laterally to allow the channel to open. The ring and the pore may move independently.</text>
</comment>
<name>A0A9X1SDJ7_9MICC</name>
<dbReference type="Gene3D" id="1.10.3370.10">
    <property type="entry name" value="SecY subunit domain"/>
    <property type="match status" value="1"/>
</dbReference>
<dbReference type="GO" id="GO:0043952">
    <property type="term" value="P:protein transport by the Sec complex"/>
    <property type="evidence" value="ECO:0007669"/>
    <property type="project" value="UniProtKB-UniRule"/>
</dbReference>
<feature type="transmembrane region" description="Helical" evidence="10">
    <location>
        <begin position="188"/>
        <end position="207"/>
    </location>
</feature>
<proteinExistence type="inferred from homology"/>
<dbReference type="PROSITE" id="PS00755">
    <property type="entry name" value="SECY_1"/>
    <property type="match status" value="1"/>
</dbReference>
<comment type="similarity">
    <text evidence="2 10 13">Belongs to the SecY/SEC61-alpha family.</text>
</comment>
<gene>
    <name evidence="10 14" type="primary">secY</name>
    <name evidence="14" type="ORF">LJ757_18185</name>
</gene>
<comment type="subunit">
    <text evidence="10">Component of the Sec protein translocase complex. Heterotrimer consisting of SecY, SecE and SecG subunits. The heterotrimers can form oligomers, although 1 heterotrimer is thought to be able to translocate proteins. Interacts with the ribosome. Interacts with SecDF, and other proteins may be involved. Interacts with SecA.</text>
</comment>
<feature type="transmembrane region" description="Helical" evidence="10">
    <location>
        <begin position="116"/>
        <end position="135"/>
    </location>
</feature>
<evidence type="ECO:0000256" key="5">
    <source>
        <dbReference type="ARBA" id="ARBA00022927"/>
    </source>
</evidence>
<evidence type="ECO:0000256" key="10">
    <source>
        <dbReference type="HAMAP-Rule" id="MF_01465"/>
    </source>
</evidence>
<dbReference type="GO" id="GO:0005886">
    <property type="term" value="C:plasma membrane"/>
    <property type="evidence" value="ECO:0007669"/>
    <property type="project" value="UniProtKB-SubCell"/>
</dbReference>
<dbReference type="PANTHER" id="PTHR10906">
    <property type="entry name" value="SECY/SEC61-ALPHA FAMILY MEMBER"/>
    <property type="match status" value="1"/>
</dbReference>
<dbReference type="InterPro" id="IPR023201">
    <property type="entry name" value="SecY_dom_sf"/>
</dbReference>
<reference evidence="14" key="1">
    <citation type="submission" date="2021-10" db="EMBL/GenBank/DDBJ databases">
        <title>Novel species in genus Arthrobacter.</title>
        <authorList>
            <person name="Liu Y."/>
        </authorList>
    </citation>
    <scope>NUCLEOTIDE SEQUENCE</scope>
    <source>
        <strain evidence="14">Zg-Y453</strain>
    </source>
</reference>
<evidence type="ECO:0000313" key="15">
    <source>
        <dbReference type="Proteomes" id="UP001139158"/>
    </source>
</evidence>
<evidence type="ECO:0000256" key="3">
    <source>
        <dbReference type="ARBA" id="ARBA00022448"/>
    </source>
</evidence>
<comment type="caution">
    <text evidence="14">The sequence shown here is derived from an EMBL/GenBank/DDBJ whole genome shotgun (WGS) entry which is preliminary data.</text>
</comment>
<feature type="transmembrane region" description="Helical" evidence="10">
    <location>
        <begin position="315"/>
        <end position="336"/>
    </location>
</feature>
<evidence type="ECO:0000256" key="4">
    <source>
        <dbReference type="ARBA" id="ARBA00022692"/>
    </source>
</evidence>
<sequence>MLEPIKRVFQSPDLRKKILFTLAILTLYRLGSFIPAPGINAANVQQCLDGGSTSGGVYDLVNMFSGGALLSVSILALGVMPYITASILMQLLRVIVPRLQELHKEGPSGAAVTTQYTRYLAVGLAAVNATTVVTMARNGTLMGGCALPIVRNESFITALVMIIALTAGAMLVMWMGEKITEHGVGNGLSLLIFTSIAAGFPTALGAIGQTQGWTVFAAVIAIGLVTMMLVVLVEQSQRRLKVVYSKRVVAGKTYGGNATFLPIKVNMAGIVPVIFTSAMLALPGMAAQFSTRDDGTMPEWAVWITRYLTVGDHPIYMAVYFLLIVGFTFFYVSITFEPDEIAENMRKYGGFIPGYRAGKQTRDLLAYVSNRITAFGAIYIGFLSLIPLIALVLINANQNFPFGGAAILIVVGVGLDTIKQISSQVEQRNYGSLLR</sequence>
<comment type="subcellular location">
    <subcellularLocation>
        <location evidence="10">Cell membrane</location>
        <topology evidence="10">Multi-pass membrane protein</topology>
    </subcellularLocation>
    <subcellularLocation>
        <location evidence="1 12">Membrane</location>
        <topology evidence="1 12">Multi-pass membrane protein</topology>
    </subcellularLocation>
</comment>
<evidence type="ECO:0000256" key="1">
    <source>
        <dbReference type="ARBA" id="ARBA00004141"/>
    </source>
</evidence>
<dbReference type="PROSITE" id="PS00756">
    <property type="entry name" value="SECY_2"/>
    <property type="match status" value="1"/>
</dbReference>
<dbReference type="PRINTS" id="PR00303">
    <property type="entry name" value="SECYTRNLCASE"/>
</dbReference>
<evidence type="ECO:0000256" key="13">
    <source>
        <dbReference type="RuleBase" id="RU004349"/>
    </source>
</evidence>
<keyword evidence="4 10" id="KW-0812">Transmembrane</keyword>
<evidence type="ECO:0000256" key="11">
    <source>
        <dbReference type="RuleBase" id="RU000537"/>
    </source>
</evidence>
<evidence type="ECO:0000256" key="12">
    <source>
        <dbReference type="RuleBase" id="RU003484"/>
    </source>
</evidence>
<dbReference type="GO" id="GO:0006605">
    <property type="term" value="P:protein targeting"/>
    <property type="evidence" value="ECO:0007669"/>
    <property type="project" value="UniProtKB-UniRule"/>
</dbReference>
<keyword evidence="3 10" id="KW-0813">Transport</keyword>
<evidence type="ECO:0000256" key="7">
    <source>
        <dbReference type="ARBA" id="ARBA00023010"/>
    </source>
</evidence>
<keyword evidence="7 10" id="KW-0811">Translocation</keyword>
<keyword evidence="5 10" id="KW-0653">Protein transport</keyword>
<organism evidence="14 15">
    <name type="scientific">Arthrobacter caoxuetaonis</name>
    <dbReference type="NCBI Taxonomy" id="2886935"/>
    <lineage>
        <taxon>Bacteria</taxon>
        <taxon>Bacillati</taxon>
        <taxon>Actinomycetota</taxon>
        <taxon>Actinomycetes</taxon>
        <taxon>Micrococcales</taxon>
        <taxon>Micrococcaceae</taxon>
        <taxon>Arthrobacter</taxon>
    </lineage>
</organism>
<keyword evidence="10" id="KW-1003">Cell membrane</keyword>
<evidence type="ECO:0000256" key="8">
    <source>
        <dbReference type="ARBA" id="ARBA00023136"/>
    </source>
</evidence>
<dbReference type="FunFam" id="1.10.3370.10:FF:000001">
    <property type="entry name" value="Preprotein translocase subunit SecY"/>
    <property type="match status" value="1"/>
</dbReference>
<feature type="transmembrane region" description="Helical" evidence="10">
    <location>
        <begin position="254"/>
        <end position="275"/>
    </location>
</feature>
<dbReference type="InterPro" id="IPR002208">
    <property type="entry name" value="SecY/SEC61-alpha"/>
</dbReference>
<dbReference type="Pfam" id="PF00344">
    <property type="entry name" value="SecY"/>
    <property type="match status" value="1"/>
</dbReference>
<keyword evidence="15" id="KW-1185">Reference proteome</keyword>
<evidence type="ECO:0000256" key="9">
    <source>
        <dbReference type="ARBA" id="ARBA00039733"/>
    </source>
</evidence>
<evidence type="ECO:0000256" key="6">
    <source>
        <dbReference type="ARBA" id="ARBA00022989"/>
    </source>
</evidence>
<keyword evidence="8 10" id="KW-0472">Membrane</keyword>
<feature type="transmembrane region" description="Helical" evidence="10">
    <location>
        <begin position="213"/>
        <end position="233"/>
    </location>
</feature>
<feature type="transmembrane region" description="Helical" evidence="10">
    <location>
        <begin position="400"/>
        <end position="418"/>
    </location>
</feature>
<dbReference type="Proteomes" id="UP001139158">
    <property type="component" value="Unassembled WGS sequence"/>
</dbReference>
<dbReference type="HAMAP" id="MF_01465">
    <property type="entry name" value="SecY"/>
    <property type="match status" value="1"/>
</dbReference>
<dbReference type="GO" id="GO:0065002">
    <property type="term" value="P:intracellular protein transmembrane transport"/>
    <property type="evidence" value="ECO:0007669"/>
    <property type="project" value="UniProtKB-UniRule"/>
</dbReference>
<dbReference type="InterPro" id="IPR030659">
    <property type="entry name" value="SecY_CS"/>
</dbReference>
<dbReference type="EMBL" id="JAJFZV010000020">
    <property type="protein sequence ID" value="MCC3299725.1"/>
    <property type="molecule type" value="Genomic_DNA"/>
</dbReference>
<feature type="transmembrane region" description="Helical" evidence="10">
    <location>
        <begin position="68"/>
        <end position="95"/>
    </location>
</feature>
<feature type="transmembrane region" description="Helical" evidence="10">
    <location>
        <begin position="155"/>
        <end position="176"/>
    </location>
</feature>